<evidence type="ECO:0000256" key="10">
    <source>
        <dbReference type="SAM" id="Phobius"/>
    </source>
</evidence>
<keyword evidence="10" id="KW-0472">Membrane</keyword>
<dbReference type="InterPro" id="IPR005467">
    <property type="entry name" value="His_kinase_dom"/>
</dbReference>
<accession>A0ABT6ZP43</accession>
<keyword evidence="13" id="KW-1185">Reference proteome</keyword>
<keyword evidence="10" id="KW-1133">Transmembrane helix</keyword>
<keyword evidence="7" id="KW-0067">ATP-binding</keyword>
<evidence type="ECO:0000256" key="6">
    <source>
        <dbReference type="ARBA" id="ARBA00022777"/>
    </source>
</evidence>
<dbReference type="SMART" id="SM00387">
    <property type="entry name" value="HATPase_c"/>
    <property type="match status" value="1"/>
</dbReference>
<sequence length="337" mass="36570">MAMVPSGLESPEWGEMLEEHASTPLGACLEWVREHPEEALKKEPTLVFDDNGVFFLLLAQGPLYADSRLSNPSVPVYATDVTLVSSILHHTIVPIGIGALVLSAALIGVGLDLTRRTCRAERQAAELFANASHELRTPLAVIGAEAALLDREEAEPRQVGRHIEHQVHRMGILVDGILQLSKVDAQPPHPEFAAMDLRETVYDALATVEPLAAERGVELTVGLDRQMPVTSDARMTHTVLLNVLANAVRHARTQVTLTGCGGTTVLVANDGEPLGQEQLEHLFDRFWSDSDGGCGIGMALAEEYANALGAKLELYNEGRHVVARFSLPYQESRTAPM</sequence>
<evidence type="ECO:0000256" key="4">
    <source>
        <dbReference type="ARBA" id="ARBA00022679"/>
    </source>
</evidence>
<evidence type="ECO:0000256" key="1">
    <source>
        <dbReference type="ARBA" id="ARBA00000085"/>
    </source>
</evidence>
<dbReference type="GO" id="GO:0016301">
    <property type="term" value="F:kinase activity"/>
    <property type="evidence" value="ECO:0007669"/>
    <property type="project" value="UniProtKB-KW"/>
</dbReference>
<dbReference type="InterPro" id="IPR036097">
    <property type="entry name" value="HisK_dim/P_sf"/>
</dbReference>
<evidence type="ECO:0000256" key="5">
    <source>
        <dbReference type="ARBA" id="ARBA00022741"/>
    </source>
</evidence>
<dbReference type="InterPro" id="IPR036890">
    <property type="entry name" value="HATPase_C_sf"/>
</dbReference>
<keyword evidence="6 12" id="KW-0418">Kinase</keyword>
<comment type="subcellular location">
    <subcellularLocation>
        <location evidence="2">Cell membrane</location>
    </subcellularLocation>
</comment>
<keyword evidence="4" id="KW-0808">Transferase</keyword>
<dbReference type="Gene3D" id="3.30.565.10">
    <property type="entry name" value="Histidine kinase-like ATPase, C-terminal domain"/>
    <property type="match status" value="1"/>
</dbReference>
<dbReference type="PANTHER" id="PTHR42878">
    <property type="entry name" value="TWO-COMPONENT HISTIDINE KINASE"/>
    <property type="match status" value="1"/>
</dbReference>
<dbReference type="PROSITE" id="PS50109">
    <property type="entry name" value="HIS_KIN"/>
    <property type="match status" value="1"/>
</dbReference>
<organism evidence="12 13">
    <name type="scientific">Kribbibacterium absianum</name>
    <dbReference type="NCBI Taxonomy" id="3044210"/>
    <lineage>
        <taxon>Bacteria</taxon>
        <taxon>Bacillati</taxon>
        <taxon>Actinomycetota</taxon>
        <taxon>Coriobacteriia</taxon>
        <taxon>Coriobacteriales</taxon>
        <taxon>Kribbibacteriaceae</taxon>
        <taxon>Kribbibacterium</taxon>
    </lineage>
</organism>
<evidence type="ECO:0000313" key="12">
    <source>
        <dbReference type="EMBL" id="MDJ1130288.1"/>
    </source>
</evidence>
<name>A0ABT6ZP43_9ACTN</name>
<dbReference type="Pfam" id="PF02518">
    <property type="entry name" value="HATPase_c"/>
    <property type="match status" value="1"/>
</dbReference>
<dbReference type="InterPro" id="IPR003661">
    <property type="entry name" value="HisK_dim/P_dom"/>
</dbReference>
<comment type="catalytic activity">
    <reaction evidence="1">
        <text>ATP + protein L-histidine = ADP + protein N-phospho-L-histidine.</text>
        <dbReference type="EC" id="2.7.13.3"/>
    </reaction>
</comment>
<evidence type="ECO:0000256" key="9">
    <source>
        <dbReference type="ARBA" id="ARBA00039401"/>
    </source>
</evidence>
<dbReference type="EC" id="2.7.13.3" evidence="3"/>
<evidence type="ECO:0000256" key="2">
    <source>
        <dbReference type="ARBA" id="ARBA00004236"/>
    </source>
</evidence>
<evidence type="ECO:0000313" key="13">
    <source>
        <dbReference type="Proteomes" id="UP001431693"/>
    </source>
</evidence>
<dbReference type="EMBL" id="JASJEX010000005">
    <property type="protein sequence ID" value="MDJ1130288.1"/>
    <property type="molecule type" value="Genomic_DNA"/>
</dbReference>
<dbReference type="SUPFAM" id="SSF47384">
    <property type="entry name" value="Homodimeric domain of signal transducing histidine kinase"/>
    <property type="match status" value="1"/>
</dbReference>
<evidence type="ECO:0000256" key="8">
    <source>
        <dbReference type="ARBA" id="ARBA00023012"/>
    </source>
</evidence>
<dbReference type="InterPro" id="IPR003594">
    <property type="entry name" value="HATPase_dom"/>
</dbReference>
<protein>
    <recommendedName>
        <fullName evidence="9">Sensor-like histidine kinase SenX3</fullName>
        <ecNumber evidence="3">2.7.13.3</ecNumber>
    </recommendedName>
</protein>
<dbReference type="SMART" id="SM00388">
    <property type="entry name" value="HisKA"/>
    <property type="match status" value="1"/>
</dbReference>
<evidence type="ECO:0000259" key="11">
    <source>
        <dbReference type="PROSITE" id="PS50109"/>
    </source>
</evidence>
<evidence type="ECO:0000256" key="7">
    <source>
        <dbReference type="ARBA" id="ARBA00022840"/>
    </source>
</evidence>
<proteinExistence type="predicted"/>
<evidence type="ECO:0000256" key="3">
    <source>
        <dbReference type="ARBA" id="ARBA00012438"/>
    </source>
</evidence>
<keyword evidence="10" id="KW-0812">Transmembrane</keyword>
<dbReference type="Pfam" id="PF00512">
    <property type="entry name" value="HisKA"/>
    <property type="match status" value="1"/>
</dbReference>
<dbReference type="PANTHER" id="PTHR42878:SF7">
    <property type="entry name" value="SENSOR HISTIDINE KINASE GLRK"/>
    <property type="match status" value="1"/>
</dbReference>
<feature type="transmembrane region" description="Helical" evidence="10">
    <location>
        <begin position="92"/>
        <end position="113"/>
    </location>
</feature>
<dbReference type="CDD" id="cd00082">
    <property type="entry name" value="HisKA"/>
    <property type="match status" value="1"/>
</dbReference>
<dbReference type="SUPFAM" id="SSF55874">
    <property type="entry name" value="ATPase domain of HSP90 chaperone/DNA topoisomerase II/histidine kinase"/>
    <property type="match status" value="1"/>
</dbReference>
<dbReference type="Proteomes" id="UP001431693">
    <property type="component" value="Unassembled WGS sequence"/>
</dbReference>
<dbReference type="InterPro" id="IPR050351">
    <property type="entry name" value="BphY/WalK/GraS-like"/>
</dbReference>
<dbReference type="RefSeq" id="WP_283722809.1">
    <property type="nucleotide sequence ID" value="NZ_JASJEX010000005.1"/>
</dbReference>
<reference evidence="12" key="1">
    <citation type="submission" date="2023-05" db="EMBL/GenBank/DDBJ databases">
        <title>[olsenella] sp. nov., isolated from a pig farm feces dump.</title>
        <authorList>
            <person name="Chang Y.-H."/>
        </authorList>
    </citation>
    <scope>NUCLEOTIDE SEQUENCE</scope>
    <source>
        <strain evidence="12">YH-ols2217</strain>
    </source>
</reference>
<dbReference type="Gene3D" id="1.10.287.130">
    <property type="match status" value="1"/>
</dbReference>
<comment type="caution">
    <text evidence="12">The sequence shown here is derived from an EMBL/GenBank/DDBJ whole genome shotgun (WGS) entry which is preliminary data.</text>
</comment>
<feature type="domain" description="Histidine kinase" evidence="11">
    <location>
        <begin position="130"/>
        <end position="331"/>
    </location>
</feature>
<keyword evidence="8" id="KW-0902">Two-component regulatory system</keyword>
<gene>
    <name evidence="12" type="ORF">QJ043_09390</name>
</gene>
<keyword evidence="5" id="KW-0547">Nucleotide-binding</keyword>